<dbReference type="AlphaFoldDB" id="A0A0B6RVY3"/>
<dbReference type="Proteomes" id="UP000031838">
    <property type="component" value="Chromosome 1"/>
</dbReference>
<proteinExistence type="predicted"/>
<dbReference type="EMBL" id="CP002580">
    <property type="protein sequence ID" value="AJK45210.1"/>
    <property type="molecule type" value="Genomic_DNA"/>
</dbReference>
<gene>
    <name evidence="1" type="ORF">BGL_1c06750</name>
</gene>
<evidence type="ECO:0000313" key="2">
    <source>
        <dbReference type="Proteomes" id="UP000031838"/>
    </source>
</evidence>
<protein>
    <recommendedName>
        <fullName evidence="3">Tfp pilus assembly protein PilV</fullName>
    </recommendedName>
</protein>
<evidence type="ECO:0000313" key="1">
    <source>
        <dbReference type="EMBL" id="AJK45210.1"/>
    </source>
</evidence>
<sequence>MRHARAAMAGSSLLEVAIALLLLAGATVGVLGTQLTMRHLEVDLAMRAQAWRLADSRAELARSESASTVDWARATPDLPGARFDEATRDGHALVTVFWRRRGHGAAPRACDQWASGTRELAACVALAYSEGPLP</sequence>
<accession>A0A0B6RVY3</accession>
<evidence type="ECO:0008006" key="3">
    <source>
        <dbReference type="Google" id="ProtNLM"/>
    </source>
</evidence>
<reference evidence="2" key="1">
    <citation type="submission" date="2011-03" db="EMBL/GenBank/DDBJ databases">
        <authorList>
            <person name="Voget S."/>
            <person name="Streit W.R."/>
            <person name="Jaeger K.E."/>
            <person name="Daniel R."/>
        </authorList>
    </citation>
    <scope>NUCLEOTIDE SEQUENCE [LARGE SCALE GENOMIC DNA]</scope>
    <source>
        <strain evidence="2">PG1</strain>
    </source>
</reference>
<dbReference type="KEGG" id="bgp:BGL_1c06750"/>
<organism evidence="1 2">
    <name type="scientific">Burkholderia plantarii</name>
    <dbReference type="NCBI Taxonomy" id="41899"/>
    <lineage>
        <taxon>Bacteria</taxon>
        <taxon>Pseudomonadati</taxon>
        <taxon>Pseudomonadota</taxon>
        <taxon>Betaproteobacteria</taxon>
        <taxon>Burkholderiales</taxon>
        <taxon>Burkholderiaceae</taxon>
        <taxon>Burkholderia</taxon>
    </lineage>
</organism>
<keyword evidence="2" id="KW-1185">Reference proteome</keyword>
<name>A0A0B6RVY3_BURPL</name>
<dbReference type="HOGENOM" id="CLU_155080_0_0_4"/>
<reference evidence="1 2" key="2">
    <citation type="journal article" date="2016" name="Appl. Microbiol. Biotechnol.">
        <title>Mutations improving production and secretion of extracellular lipase by Burkholderia glumae PG1.</title>
        <authorList>
            <person name="Knapp A."/>
            <person name="Voget S."/>
            <person name="Gao R."/>
            <person name="Zaburannyi N."/>
            <person name="Krysciak D."/>
            <person name="Breuer M."/>
            <person name="Hauer B."/>
            <person name="Streit W.R."/>
            <person name="Muller R."/>
            <person name="Daniel R."/>
            <person name="Jaeger K.E."/>
        </authorList>
    </citation>
    <scope>NUCLEOTIDE SEQUENCE [LARGE SCALE GENOMIC DNA]</scope>
    <source>
        <strain evidence="1 2">PG1</strain>
    </source>
</reference>